<feature type="repeat" description="WD" evidence="3">
    <location>
        <begin position="171"/>
        <end position="203"/>
    </location>
</feature>
<dbReference type="InterPro" id="IPR036322">
    <property type="entry name" value="WD40_repeat_dom_sf"/>
</dbReference>
<dbReference type="Gene3D" id="2.130.10.10">
    <property type="entry name" value="YVTN repeat-like/Quinoprotein amine dehydrogenase"/>
    <property type="match status" value="2"/>
</dbReference>
<dbReference type="PANTHER" id="PTHR22847:SF637">
    <property type="entry name" value="WD REPEAT DOMAIN 5B"/>
    <property type="match status" value="1"/>
</dbReference>
<dbReference type="SMART" id="SM00320">
    <property type="entry name" value="WD40"/>
    <property type="match status" value="4"/>
</dbReference>
<organism evidence="5 6">
    <name type="scientific">Apatococcus lobatus</name>
    <dbReference type="NCBI Taxonomy" id="904363"/>
    <lineage>
        <taxon>Eukaryota</taxon>
        <taxon>Viridiplantae</taxon>
        <taxon>Chlorophyta</taxon>
        <taxon>core chlorophytes</taxon>
        <taxon>Trebouxiophyceae</taxon>
        <taxon>Chlorellales</taxon>
        <taxon>Chlorellaceae</taxon>
        <taxon>Apatococcus</taxon>
    </lineage>
</organism>
<evidence type="ECO:0000256" key="1">
    <source>
        <dbReference type="ARBA" id="ARBA00022574"/>
    </source>
</evidence>
<dbReference type="PROSITE" id="PS00678">
    <property type="entry name" value="WD_REPEATS_1"/>
    <property type="match status" value="1"/>
</dbReference>
<accession>A0AAW1RVF8</accession>
<dbReference type="PANTHER" id="PTHR22847">
    <property type="entry name" value="WD40 REPEAT PROTEIN"/>
    <property type="match status" value="1"/>
</dbReference>
<keyword evidence="1 3" id="KW-0853">WD repeat</keyword>
<dbReference type="InterPro" id="IPR015943">
    <property type="entry name" value="WD40/YVTN_repeat-like_dom_sf"/>
</dbReference>
<evidence type="ECO:0000313" key="6">
    <source>
        <dbReference type="Proteomes" id="UP001438707"/>
    </source>
</evidence>
<dbReference type="Pfam" id="PF23760">
    <property type="entry name" value="Beta-prop_DCAF12"/>
    <property type="match status" value="2"/>
</dbReference>
<dbReference type="GO" id="GO:1990234">
    <property type="term" value="C:transferase complex"/>
    <property type="evidence" value="ECO:0007669"/>
    <property type="project" value="UniProtKB-ARBA"/>
</dbReference>
<evidence type="ECO:0000256" key="3">
    <source>
        <dbReference type="PROSITE-ProRule" id="PRU00221"/>
    </source>
</evidence>
<keyword evidence="6" id="KW-1185">Reference proteome</keyword>
<dbReference type="EMBL" id="JALJOS010000006">
    <property type="protein sequence ID" value="KAK9837622.1"/>
    <property type="molecule type" value="Genomic_DNA"/>
</dbReference>
<gene>
    <name evidence="5" type="ORF">WJX74_001605</name>
</gene>
<feature type="domain" description="DDB1- and CUL4-associated factor 12 beta-propeller" evidence="4">
    <location>
        <begin position="52"/>
        <end position="204"/>
    </location>
</feature>
<proteinExistence type="predicted"/>
<dbReference type="InterPro" id="IPR001680">
    <property type="entry name" value="WD40_rpt"/>
</dbReference>
<evidence type="ECO:0000256" key="2">
    <source>
        <dbReference type="ARBA" id="ARBA00022737"/>
    </source>
</evidence>
<reference evidence="5 6" key="1">
    <citation type="journal article" date="2024" name="Nat. Commun.">
        <title>Phylogenomics reveals the evolutionary origins of lichenization in chlorophyte algae.</title>
        <authorList>
            <person name="Puginier C."/>
            <person name="Libourel C."/>
            <person name="Otte J."/>
            <person name="Skaloud P."/>
            <person name="Haon M."/>
            <person name="Grisel S."/>
            <person name="Petersen M."/>
            <person name="Berrin J.G."/>
            <person name="Delaux P.M."/>
            <person name="Dal Grande F."/>
            <person name="Keller J."/>
        </authorList>
    </citation>
    <scope>NUCLEOTIDE SEQUENCE [LARGE SCALE GENOMIC DNA]</scope>
    <source>
        <strain evidence="5 6">SAG 2145</strain>
    </source>
</reference>
<name>A0AAW1RVF8_9CHLO</name>
<dbReference type="PROSITE" id="PS50294">
    <property type="entry name" value="WD_REPEATS_REGION"/>
    <property type="match status" value="2"/>
</dbReference>
<feature type="repeat" description="WD" evidence="3">
    <location>
        <begin position="218"/>
        <end position="250"/>
    </location>
</feature>
<dbReference type="InterPro" id="IPR056151">
    <property type="entry name" value="Beta-prop_DCAF12"/>
</dbReference>
<sequence>MNGSRAVPCPADAGAEALHPAQEWVRTFHTRSLSHAGAQSLLQAARALRRRLPGVLREQEFNCKDLDKAFACQWVDGEHVLIGTKCNQLLCLNISSQLQIKIPLPDRPGRPAILEAVSTPYKHCGMHCIAVSPDGQRIATGGHDPSDCQVFDVSETNNRGQAPSFTPGQTLMGHQDWLFGASWITEQHIATASRDKTIKLWDVGACQDAINLDPVESVEAHEGKVRALSFCHQTRQLASLSSDATVKIWDPHIQRSTEQVNLPLDKELVCMAMRSDLLAIGSNSHIMFLDPRLPRMLTRVVESLDGSQGVRSLCFQDELVSCGSGRGHLFFYDLRASAYMPLSHEIESKADAGPKPGQWHAPGTCEGRLRNGRLGSCERDCLQIGKGWLWTEDRIYREIFAHEMIYNACYAHAWDSTQTKLMCVGGPLAFGLTGCYIGLWH</sequence>
<dbReference type="SUPFAM" id="SSF50978">
    <property type="entry name" value="WD40 repeat-like"/>
    <property type="match status" value="1"/>
</dbReference>
<feature type="domain" description="DDB1- and CUL4-associated factor 12 beta-propeller" evidence="4">
    <location>
        <begin position="214"/>
        <end position="440"/>
    </location>
</feature>
<dbReference type="Proteomes" id="UP001438707">
    <property type="component" value="Unassembled WGS sequence"/>
</dbReference>
<dbReference type="PROSITE" id="PS50082">
    <property type="entry name" value="WD_REPEATS_2"/>
    <property type="match status" value="2"/>
</dbReference>
<evidence type="ECO:0000259" key="4">
    <source>
        <dbReference type="Pfam" id="PF23760"/>
    </source>
</evidence>
<keyword evidence="2" id="KW-0677">Repeat</keyword>
<evidence type="ECO:0000313" key="5">
    <source>
        <dbReference type="EMBL" id="KAK9837622.1"/>
    </source>
</evidence>
<dbReference type="AlphaFoldDB" id="A0AAW1RVF8"/>
<protein>
    <recommendedName>
        <fullName evidence="4">DDB1- and CUL4-associated factor 12 beta-propeller domain-containing protein</fullName>
    </recommendedName>
</protein>
<comment type="caution">
    <text evidence="5">The sequence shown here is derived from an EMBL/GenBank/DDBJ whole genome shotgun (WGS) entry which is preliminary data.</text>
</comment>
<dbReference type="InterPro" id="IPR019775">
    <property type="entry name" value="WD40_repeat_CS"/>
</dbReference>